<evidence type="ECO:0000313" key="10">
    <source>
        <dbReference type="Proteomes" id="UP000031433"/>
    </source>
</evidence>
<accession>A0A0C1QN48</accession>
<dbReference type="FunFam" id="3.40.50.300:FF:000006">
    <property type="entry name" value="DNA-binding transcriptional regulator NtrC"/>
    <property type="match status" value="1"/>
</dbReference>
<dbReference type="RefSeq" id="WP_039644195.1">
    <property type="nucleotide sequence ID" value="NZ_JXBL01000001.1"/>
</dbReference>
<dbReference type="PROSITE" id="PS00688">
    <property type="entry name" value="SIGMA54_INTERACT_3"/>
    <property type="match status" value="1"/>
</dbReference>
<dbReference type="Gene3D" id="1.10.8.60">
    <property type="match status" value="1"/>
</dbReference>
<dbReference type="Pfam" id="PF02954">
    <property type="entry name" value="HTH_8"/>
    <property type="match status" value="1"/>
</dbReference>
<evidence type="ECO:0000259" key="8">
    <source>
        <dbReference type="PROSITE" id="PS50110"/>
    </source>
</evidence>
<dbReference type="PROSITE" id="PS50110">
    <property type="entry name" value="RESPONSE_REGULATORY"/>
    <property type="match status" value="1"/>
</dbReference>
<dbReference type="SUPFAM" id="SSF46689">
    <property type="entry name" value="Homeodomain-like"/>
    <property type="match status" value="1"/>
</dbReference>
<dbReference type="Gene3D" id="3.40.50.2300">
    <property type="match status" value="1"/>
</dbReference>
<dbReference type="GO" id="GO:0005524">
    <property type="term" value="F:ATP binding"/>
    <property type="evidence" value="ECO:0007669"/>
    <property type="project" value="UniProtKB-KW"/>
</dbReference>
<dbReference type="InterPro" id="IPR025943">
    <property type="entry name" value="Sigma_54_int_dom_ATP-bd_2"/>
</dbReference>
<dbReference type="SMART" id="SM00448">
    <property type="entry name" value="REC"/>
    <property type="match status" value="1"/>
</dbReference>
<dbReference type="InterPro" id="IPR011006">
    <property type="entry name" value="CheY-like_superfamily"/>
</dbReference>
<evidence type="ECO:0000256" key="4">
    <source>
        <dbReference type="ARBA" id="ARBA00023125"/>
    </source>
</evidence>
<keyword evidence="3" id="KW-0805">Transcription regulation</keyword>
<dbReference type="PANTHER" id="PTHR32071">
    <property type="entry name" value="TRANSCRIPTIONAL REGULATORY PROTEIN"/>
    <property type="match status" value="1"/>
</dbReference>
<dbReference type="Pfam" id="PF00158">
    <property type="entry name" value="Sigma54_activat"/>
    <property type="match status" value="1"/>
</dbReference>
<evidence type="ECO:0000256" key="5">
    <source>
        <dbReference type="ARBA" id="ARBA00023163"/>
    </source>
</evidence>
<dbReference type="SUPFAM" id="SSF52540">
    <property type="entry name" value="P-loop containing nucleoside triphosphate hydrolases"/>
    <property type="match status" value="1"/>
</dbReference>
<evidence type="ECO:0000256" key="2">
    <source>
        <dbReference type="ARBA" id="ARBA00022840"/>
    </source>
</evidence>
<comment type="caution">
    <text evidence="9">The sequence shown here is derived from an EMBL/GenBank/DDBJ whole genome shotgun (WGS) entry which is preliminary data.</text>
</comment>
<dbReference type="InterPro" id="IPR058031">
    <property type="entry name" value="AAA_lid_NorR"/>
</dbReference>
<proteinExistence type="predicted"/>
<dbReference type="SMART" id="SM00382">
    <property type="entry name" value="AAA"/>
    <property type="match status" value="1"/>
</dbReference>
<organism evidence="9 10">
    <name type="scientific">Geobacter soli</name>
    <dbReference type="NCBI Taxonomy" id="1510391"/>
    <lineage>
        <taxon>Bacteria</taxon>
        <taxon>Pseudomonadati</taxon>
        <taxon>Thermodesulfobacteriota</taxon>
        <taxon>Desulfuromonadia</taxon>
        <taxon>Geobacterales</taxon>
        <taxon>Geobacteraceae</taxon>
        <taxon>Geobacter</taxon>
    </lineage>
</organism>
<name>A0A0C1QN48_9BACT</name>
<dbReference type="PROSITE" id="PS00675">
    <property type="entry name" value="SIGMA54_INTERACT_1"/>
    <property type="match status" value="1"/>
</dbReference>
<dbReference type="GO" id="GO:0043565">
    <property type="term" value="F:sequence-specific DNA binding"/>
    <property type="evidence" value="ECO:0007669"/>
    <property type="project" value="InterPro"/>
</dbReference>
<feature type="domain" description="Response regulatory" evidence="8">
    <location>
        <begin position="3"/>
        <end position="121"/>
    </location>
</feature>
<protein>
    <submittedName>
        <fullName evidence="9">Fis family transcriptional regulator</fullName>
    </submittedName>
</protein>
<keyword evidence="5" id="KW-0804">Transcription</keyword>
<dbReference type="PROSITE" id="PS00676">
    <property type="entry name" value="SIGMA54_INTERACT_2"/>
    <property type="match status" value="1"/>
</dbReference>
<dbReference type="InterPro" id="IPR027417">
    <property type="entry name" value="P-loop_NTPase"/>
</dbReference>
<evidence type="ECO:0000256" key="1">
    <source>
        <dbReference type="ARBA" id="ARBA00022741"/>
    </source>
</evidence>
<dbReference type="InterPro" id="IPR002197">
    <property type="entry name" value="HTH_Fis"/>
</dbReference>
<dbReference type="InterPro" id="IPR025944">
    <property type="entry name" value="Sigma_54_int_dom_CS"/>
</dbReference>
<gene>
    <name evidence="9" type="ORF">SE37_04925</name>
</gene>
<dbReference type="PANTHER" id="PTHR32071:SF113">
    <property type="entry name" value="ALGINATE BIOSYNTHESIS TRANSCRIPTIONAL REGULATORY PROTEIN ALGB"/>
    <property type="match status" value="1"/>
</dbReference>
<feature type="modified residue" description="4-aspartylphosphate" evidence="6">
    <location>
        <position position="51"/>
    </location>
</feature>
<dbReference type="PROSITE" id="PS50045">
    <property type="entry name" value="SIGMA54_INTERACT_4"/>
    <property type="match status" value="1"/>
</dbReference>
<dbReference type="GO" id="GO:0000160">
    <property type="term" value="P:phosphorelay signal transduction system"/>
    <property type="evidence" value="ECO:0007669"/>
    <property type="project" value="InterPro"/>
</dbReference>
<keyword evidence="6" id="KW-0597">Phosphoprotein</keyword>
<dbReference type="EMBL" id="JXBL01000001">
    <property type="protein sequence ID" value="KIE42017.1"/>
    <property type="molecule type" value="Genomic_DNA"/>
</dbReference>
<dbReference type="InterPro" id="IPR009057">
    <property type="entry name" value="Homeodomain-like_sf"/>
</dbReference>
<dbReference type="AlphaFoldDB" id="A0A0C1QN48"/>
<dbReference type="InterPro" id="IPR001789">
    <property type="entry name" value="Sig_transdc_resp-reg_receiver"/>
</dbReference>
<evidence type="ECO:0000256" key="3">
    <source>
        <dbReference type="ARBA" id="ARBA00023015"/>
    </source>
</evidence>
<keyword evidence="4" id="KW-0238">DNA-binding</keyword>
<reference evidence="9 10" key="1">
    <citation type="submission" date="2015-01" db="EMBL/GenBank/DDBJ databases">
        <title>Genome sequence of the anaerobic bacterium Geobacter soli GSS01, a dissimilatory Fe(III) reducer from soil.</title>
        <authorList>
            <person name="Yang G."/>
            <person name="Zhou S."/>
        </authorList>
    </citation>
    <scope>NUCLEOTIDE SEQUENCE [LARGE SCALE GENOMIC DNA]</scope>
    <source>
        <strain evidence="9 10">GSS01</strain>
    </source>
</reference>
<sequence length="455" mass="50777">MEKLLIVDDNEDIRKQLKWGIGKEYTLFLAADAREAIDVFRKQRPAVVTLDLGLPPHEDSSEEGFRCLEEMLRIAPDVKVIVITGNDGRENAVKAVQLGAYDFYQKPIDLDELKVIVKRAFHLQMLEEENRRLQSVLDGGSTEFRGLVGQCPEMQQVFSTIRKVAASDISVLIHGESGTGKELVARAIHAMSLRKDGPFIPINCGAIPENLLEAELFGHEKGAFTGALNRVLGKVEYAHKGTLFLDEIGELPLNLQVKLLRFLQEKVIQRVGGREDIAVDARIVAATNVDIARSMAEGTFREDLFYRIGVVSITLPPLRSRGEDVMPLANLFLKRFSVDLRKKAKGFSSTSREYLEAYAWPGNVRELENKVQRAVLMAASPIIEPDDLGFTERPMPRASASLEGVSLREARDRVEREMVREAISRCKGNIARAAEELGISRPTIYDLMKKHGVSG</sequence>
<dbReference type="CDD" id="cd00009">
    <property type="entry name" value="AAA"/>
    <property type="match status" value="1"/>
</dbReference>
<dbReference type="Proteomes" id="UP000031433">
    <property type="component" value="Unassembled WGS sequence"/>
</dbReference>
<evidence type="ECO:0000256" key="6">
    <source>
        <dbReference type="PROSITE-ProRule" id="PRU00169"/>
    </source>
</evidence>
<dbReference type="InterPro" id="IPR014264">
    <property type="entry name" value="PEP-CTERM_resp_reg"/>
</dbReference>
<dbReference type="SUPFAM" id="SSF52172">
    <property type="entry name" value="CheY-like"/>
    <property type="match status" value="1"/>
</dbReference>
<dbReference type="Gene3D" id="3.40.50.300">
    <property type="entry name" value="P-loop containing nucleotide triphosphate hydrolases"/>
    <property type="match status" value="1"/>
</dbReference>
<feature type="domain" description="Sigma-54 factor interaction" evidence="7">
    <location>
        <begin position="147"/>
        <end position="376"/>
    </location>
</feature>
<dbReference type="Gene3D" id="1.10.10.60">
    <property type="entry name" value="Homeodomain-like"/>
    <property type="match status" value="1"/>
</dbReference>
<dbReference type="NCBIfam" id="TIGR02915">
    <property type="entry name" value="PEP_resp_reg"/>
    <property type="match status" value="1"/>
</dbReference>
<evidence type="ECO:0000313" key="9">
    <source>
        <dbReference type="EMBL" id="KIE42017.1"/>
    </source>
</evidence>
<keyword evidence="10" id="KW-1185">Reference proteome</keyword>
<dbReference type="Pfam" id="PF00072">
    <property type="entry name" value="Response_reg"/>
    <property type="match status" value="1"/>
</dbReference>
<keyword evidence="2" id="KW-0067">ATP-binding</keyword>
<evidence type="ECO:0000259" key="7">
    <source>
        <dbReference type="PROSITE" id="PS50045"/>
    </source>
</evidence>
<dbReference type="InterPro" id="IPR003593">
    <property type="entry name" value="AAA+_ATPase"/>
</dbReference>
<keyword evidence="1" id="KW-0547">Nucleotide-binding</keyword>
<dbReference type="GO" id="GO:0006355">
    <property type="term" value="P:regulation of DNA-templated transcription"/>
    <property type="evidence" value="ECO:0007669"/>
    <property type="project" value="InterPro"/>
</dbReference>
<dbReference type="Pfam" id="PF25601">
    <property type="entry name" value="AAA_lid_14"/>
    <property type="match status" value="1"/>
</dbReference>
<dbReference type="InterPro" id="IPR025662">
    <property type="entry name" value="Sigma_54_int_dom_ATP-bd_1"/>
</dbReference>
<dbReference type="InterPro" id="IPR002078">
    <property type="entry name" value="Sigma_54_int"/>
</dbReference>
<dbReference type="PRINTS" id="PR01590">
    <property type="entry name" value="HTHFIS"/>
</dbReference>